<dbReference type="SMART" id="SM00283">
    <property type="entry name" value="MA"/>
    <property type="match status" value="1"/>
</dbReference>
<evidence type="ECO:0000313" key="9">
    <source>
        <dbReference type="EMBL" id="MZQ90325.1"/>
    </source>
</evidence>
<dbReference type="SUPFAM" id="SSF58104">
    <property type="entry name" value="Methyl-accepting chemotaxis protein (MCP) signaling domain"/>
    <property type="match status" value="1"/>
</dbReference>
<evidence type="ECO:0000256" key="6">
    <source>
        <dbReference type="SAM" id="Phobius"/>
    </source>
</evidence>
<feature type="compositionally biased region" description="Basic and acidic residues" evidence="5">
    <location>
        <begin position="472"/>
        <end position="481"/>
    </location>
</feature>
<evidence type="ECO:0000256" key="5">
    <source>
        <dbReference type="SAM" id="MobiDB-lite"/>
    </source>
</evidence>
<proteinExistence type="inferred from homology"/>
<dbReference type="GO" id="GO:0004888">
    <property type="term" value="F:transmembrane signaling receptor activity"/>
    <property type="evidence" value="ECO:0007669"/>
    <property type="project" value="InterPro"/>
</dbReference>
<comment type="subcellular location">
    <subcellularLocation>
        <location evidence="1">Membrane</location>
    </subcellularLocation>
</comment>
<feature type="domain" description="Methyl-accepting transducer" evidence="7">
    <location>
        <begin position="544"/>
        <end position="773"/>
    </location>
</feature>
<dbReference type="Gene3D" id="1.10.287.950">
    <property type="entry name" value="Methyl-accepting chemotaxis protein"/>
    <property type="match status" value="1"/>
</dbReference>
<dbReference type="PROSITE" id="PS50111">
    <property type="entry name" value="CHEMOTAXIS_TRANSDUC_2"/>
    <property type="match status" value="1"/>
</dbReference>
<dbReference type="EMBL" id="WWNR01000009">
    <property type="protein sequence ID" value="MZQ90325.1"/>
    <property type="molecule type" value="Genomic_DNA"/>
</dbReference>
<dbReference type="PANTHER" id="PTHR43531">
    <property type="entry name" value="PROTEIN ICFG"/>
    <property type="match status" value="1"/>
</dbReference>
<name>A0A6L8VJ22_9RHOB</name>
<evidence type="ECO:0000256" key="2">
    <source>
        <dbReference type="ARBA" id="ARBA00022500"/>
    </source>
</evidence>
<feature type="domain" description="HAMP" evidence="8">
    <location>
        <begin position="366"/>
        <end position="419"/>
    </location>
</feature>
<keyword evidence="10" id="KW-1185">Reference proteome</keyword>
<organism evidence="9 10">
    <name type="scientific">Frigidibacter albus</name>
    <dbReference type="NCBI Taxonomy" id="1465486"/>
    <lineage>
        <taxon>Bacteria</taxon>
        <taxon>Pseudomonadati</taxon>
        <taxon>Pseudomonadota</taxon>
        <taxon>Alphaproteobacteria</taxon>
        <taxon>Rhodobacterales</taxon>
        <taxon>Paracoccaceae</taxon>
        <taxon>Frigidibacter</taxon>
    </lineage>
</organism>
<dbReference type="SUPFAM" id="SSF158472">
    <property type="entry name" value="HAMP domain-like"/>
    <property type="match status" value="1"/>
</dbReference>
<feature type="domain" description="HAMP" evidence="8">
    <location>
        <begin position="487"/>
        <end position="539"/>
    </location>
</feature>
<dbReference type="PRINTS" id="PR00260">
    <property type="entry name" value="CHEMTRNSDUCR"/>
</dbReference>
<feature type="transmembrane region" description="Helical" evidence="6">
    <location>
        <begin position="12"/>
        <end position="38"/>
    </location>
</feature>
<dbReference type="PROSITE" id="PS50885">
    <property type="entry name" value="HAMP"/>
    <property type="match status" value="2"/>
</dbReference>
<dbReference type="InterPro" id="IPR004089">
    <property type="entry name" value="MCPsignal_dom"/>
</dbReference>
<protein>
    <submittedName>
        <fullName evidence="9">HAMP domain-containing protein</fullName>
    </submittedName>
</protein>
<evidence type="ECO:0000256" key="4">
    <source>
        <dbReference type="PROSITE-ProRule" id="PRU00284"/>
    </source>
</evidence>
<keyword evidence="6" id="KW-0812">Transmembrane</keyword>
<dbReference type="InterPro" id="IPR003660">
    <property type="entry name" value="HAMP_dom"/>
</dbReference>
<dbReference type="AlphaFoldDB" id="A0A6L8VJ22"/>
<dbReference type="Gene3D" id="6.10.340.10">
    <property type="match status" value="1"/>
</dbReference>
<accession>A0A6L8VJ22</accession>
<evidence type="ECO:0000256" key="3">
    <source>
        <dbReference type="ARBA" id="ARBA00029447"/>
    </source>
</evidence>
<evidence type="ECO:0000259" key="7">
    <source>
        <dbReference type="PROSITE" id="PS50111"/>
    </source>
</evidence>
<dbReference type="PANTHER" id="PTHR43531:SF11">
    <property type="entry name" value="METHYL-ACCEPTING CHEMOTAXIS PROTEIN 3"/>
    <property type="match status" value="1"/>
</dbReference>
<keyword evidence="4" id="KW-0807">Transducer</keyword>
<sequence>MHSIMGKILGSIATKIAGIVLALTGLVATAVGVGFVVFSSVSQDMTFLAEEQIPALRVGTELNANASALHDALVDMLLAPDTGTLDRAAQAADASADTLAGLMQRLPAEAAAALKDDAGAMRSALKNLRAARLREFGSEAAINRAQAEVEALFYAVGITLTEQADNAFFDAAIAAEIEAADRAQPATPGGVRPAARLPETSDVQNAIFWIRASDDLNLAVKGFYASALEAGLAEDDAELAIVQDRLESAAATIDRLSRSGDMSASLPELAALEALAGFVDPVTGIVNQRREILAARHAAHQLAEDATLRVAEIEAFADTDSTARLQQIALDSREIEADATEATIWMQGLALASLLIVALAGALVTWVIVKPLLAVSRATTRLSTGDLTALDGMRRHGGEIGQMLRALGVFRDGIIEQRRLQAEEALAHAERDAEQRQAAEAERRREIQERERTAEQERLDRAREAAQATQRDAMRDAVERERQISAAAQDRVVTALADGLRRLADGDLRVAIDQRFEDSYDQLRIDFNAAVASLATAIGDIRDSALSIHAGSGSIAAAAEDLSRRTEQSAATLEQSAAALTELTAAVGSAAQGAGQADQTVMQARQSAERSNVVVKDAIAAMDEIKQSSSRISGIIDVIDDIAFQTNLLALNAGVEAARAGEAGRGFAVVASEVRALSQRSSEAAREISALIADSSRHVGRGVDLVNQVGASLHLIVGSITSISENVSAIAASTREQSTGISEINIAVSRLDQSTQQNAGMVEETTAASRDLTGEAEALTQIIHRFTVETGPRSRSAGDQGGDVLAA</sequence>
<dbReference type="GO" id="GO:0006935">
    <property type="term" value="P:chemotaxis"/>
    <property type="evidence" value="ECO:0007669"/>
    <property type="project" value="UniProtKB-KW"/>
</dbReference>
<dbReference type="RefSeq" id="WP_161347713.1">
    <property type="nucleotide sequence ID" value="NZ_BMGW01000009.1"/>
</dbReference>
<feature type="compositionally biased region" description="Basic and acidic residues" evidence="5">
    <location>
        <begin position="429"/>
        <end position="464"/>
    </location>
</feature>
<keyword evidence="6" id="KW-0472">Membrane</keyword>
<dbReference type="InterPro" id="IPR051310">
    <property type="entry name" value="MCP_chemotaxis"/>
</dbReference>
<dbReference type="SMART" id="SM00304">
    <property type="entry name" value="HAMP"/>
    <property type="match status" value="2"/>
</dbReference>
<evidence type="ECO:0000259" key="8">
    <source>
        <dbReference type="PROSITE" id="PS50885"/>
    </source>
</evidence>
<dbReference type="GO" id="GO:0007165">
    <property type="term" value="P:signal transduction"/>
    <property type="evidence" value="ECO:0007669"/>
    <property type="project" value="UniProtKB-KW"/>
</dbReference>
<keyword evidence="6" id="KW-1133">Transmembrane helix</keyword>
<dbReference type="InterPro" id="IPR004090">
    <property type="entry name" value="Chemotax_Me-accpt_rcpt"/>
</dbReference>
<keyword evidence="2" id="KW-0145">Chemotaxis</keyword>
<dbReference type="CDD" id="cd11386">
    <property type="entry name" value="MCP_signal"/>
    <property type="match status" value="1"/>
</dbReference>
<comment type="caution">
    <text evidence="9">The sequence shown here is derived from an EMBL/GenBank/DDBJ whole genome shotgun (WGS) entry which is preliminary data.</text>
</comment>
<evidence type="ECO:0000256" key="1">
    <source>
        <dbReference type="ARBA" id="ARBA00004370"/>
    </source>
</evidence>
<reference evidence="9 10" key="1">
    <citation type="submission" date="2020-01" db="EMBL/GenBank/DDBJ databases">
        <title>Frigidibacter albus SP32T (=CGMCC 1.13995T).</title>
        <authorList>
            <person name="Liao X."/>
        </authorList>
    </citation>
    <scope>NUCLEOTIDE SEQUENCE [LARGE SCALE GENOMIC DNA]</scope>
    <source>
        <strain evidence="9 10">SP32</strain>
    </source>
</reference>
<dbReference type="Proteomes" id="UP000477083">
    <property type="component" value="Unassembled WGS sequence"/>
</dbReference>
<dbReference type="FunFam" id="1.10.287.950:FF:000001">
    <property type="entry name" value="Methyl-accepting chemotaxis sensory transducer"/>
    <property type="match status" value="1"/>
</dbReference>
<dbReference type="OrthoDB" id="354287at2"/>
<gene>
    <name evidence="9" type="ORF">GS660_14610</name>
</gene>
<evidence type="ECO:0000313" key="10">
    <source>
        <dbReference type="Proteomes" id="UP000477083"/>
    </source>
</evidence>
<dbReference type="Pfam" id="PF00672">
    <property type="entry name" value="HAMP"/>
    <property type="match status" value="1"/>
</dbReference>
<dbReference type="Pfam" id="PF00015">
    <property type="entry name" value="MCPsignal"/>
    <property type="match status" value="1"/>
</dbReference>
<comment type="similarity">
    <text evidence="3">Belongs to the methyl-accepting chemotaxis (MCP) protein family.</text>
</comment>
<dbReference type="GO" id="GO:0016020">
    <property type="term" value="C:membrane"/>
    <property type="evidence" value="ECO:0007669"/>
    <property type="project" value="UniProtKB-SubCell"/>
</dbReference>
<feature type="region of interest" description="Disordered" evidence="5">
    <location>
        <begin position="429"/>
        <end position="481"/>
    </location>
</feature>